<reference evidence="2 3" key="1">
    <citation type="submission" date="2015-01" db="EMBL/GenBank/DDBJ databases">
        <title>Evolution of Trichinella species and genotypes.</title>
        <authorList>
            <person name="Korhonen P.K."/>
            <person name="Edoardo P."/>
            <person name="Giuseppe L.R."/>
            <person name="Gasser R.B."/>
        </authorList>
    </citation>
    <scope>NUCLEOTIDE SEQUENCE [LARGE SCALE GENOMIC DNA]</scope>
    <source>
        <strain evidence="2">ISS176</strain>
    </source>
</reference>
<feature type="region of interest" description="Disordered" evidence="1">
    <location>
        <begin position="142"/>
        <end position="174"/>
    </location>
</feature>
<dbReference type="Proteomes" id="UP000054826">
    <property type="component" value="Unassembled WGS sequence"/>
</dbReference>
<evidence type="ECO:0000256" key="1">
    <source>
        <dbReference type="SAM" id="MobiDB-lite"/>
    </source>
</evidence>
<accession>A0A0V1KAW3</accession>
<organism evidence="2 3">
    <name type="scientific">Trichinella pseudospiralis</name>
    <name type="common">Parasitic roundworm</name>
    <dbReference type="NCBI Taxonomy" id="6337"/>
    <lineage>
        <taxon>Eukaryota</taxon>
        <taxon>Metazoa</taxon>
        <taxon>Ecdysozoa</taxon>
        <taxon>Nematoda</taxon>
        <taxon>Enoplea</taxon>
        <taxon>Dorylaimia</taxon>
        <taxon>Trichinellida</taxon>
        <taxon>Trichinellidae</taxon>
        <taxon>Trichinella</taxon>
    </lineage>
</organism>
<gene>
    <name evidence="2" type="ORF">T4C_6487</name>
</gene>
<sequence length="202" mass="22645">MQSGDPVEGKVEISVIDVDLKSRTYSQIALTILHVGQKILRDTKSAGGRNDMTKFGCLVRISITVNKDDHGRESLQQQFCLACKPSYMRQWGTLCLELCLAAWQIYTIFASVSANSARQQERNLEEQAHSIAVDDGEAVAQKGKAVRNNRAHSAPDVQPEELKEPVQKTSSKTSGQELWEWTVSTLSEILKYKITSRRAKHR</sequence>
<dbReference type="AlphaFoldDB" id="A0A0V1KAW3"/>
<evidence type="ECO:0000313" key="3">
    <source>
        <dbReference type="Proteomes" id="UP000054826"/>
    </source>
</evidence>
<proteinExistence type="predicted"/>
<dbReference type="EMBL" id="JYDV01000006">
    <property type="protein sequence ID" value="KRZ44368.1"/>
    <property type="molecule type" value="Genomic_DNA"/>
</dbReference>
<name>A0A0V1KAW3_TRIPS</name>
<evidence type="ECO:0000313" key="2">
    <source>
        <dbReference type="EMBL" id="KRZ44368.1"/>
    </source>
</evidence>
<protein>
    <submittedName>
        <fullName evidence="2">Uncharacterized protein</fullName>
    </submittedName>
</protein>
<comment type="caution">
    <text evidence="2">The sequence shown here is derived from an EMBL/GenBank/DDBJ whole genome shotgun (WGS) entry which is preliminary data.</text>
</comment>